<dbReference type="EMBL" id="CAJEWN010002223">
    <property type="protein sequence ID" value="CAD2202605.1"/>
    <property type="molecule type" value="Genomic_DNA"/>
</dbReference>
<proteinExistence type="predicted"/>
<evidence type="ECO:0000313" key="3">
    <source>
        <dbReference type="EMBL" id="CAD2202605.1"/>
    </source>
</evidence>
<evidence type="ECO:0000313" key="4">
    <source>
        <dbReference type="Proteomes" id="UP000580250"/>
    </source>
</evidence>
<feature type="coiled-coil region" evidence="1">
    <location>
        <begin position="106"/>
        <end position="133"/>
    </location>
</feature>
<evidence type="ECO:0000256" key="1">
    <source>
        <dbReference type="SAM" id="Coils"/>
    </source>
</evidence>
<name>A0A6V7XTI6_MELEN</name>
<organism evidence="3 4">
    <name type="scientific">Meloidogyne enterolobii</name>
    <name type="common">Root-knot nematode worm</name>
    <name type="synonym">Meloidogyne mayaguensis</name>
    <dbReference type="NCBI Taxonomy" id="390850"/>
    <lineage>
        <taxon>Eukaryota</taxon>
        <taxon>Metazoa</taxon>
        <taxon>Ecdysozoa</taxon>
        <taxon>Nematoda</taxon>
        <taxon>Chromadorea</taxon>
        <taxon>Rhabditida</taxon>
        <taxon>Tylenchina</taxon>
        <taxon>Tylenchomorpha</taxon>
        <taxon>Tylenchoidea</taxon>
        <taxon>Meloidogynidae</taxon>
        <taxon>Meloidogyninae</taxon>
        <taxon>Meloidogyne</taxon>
    </lineage>
</organism>
<evidence type="ECO:0000259" key="2">
    <source>
        <dbReference type="Pfam" id="PF17749"/>
    </source>
</evidence>
<sequence length="182" mass="21050">MLNLILDEKKEETKNEDYWWNGELVEEEDEQHFMLNSTGANINKLAESSEEHGVLVDDTFMEGDSLDMHEQIRIRAEIETTQKSLQKMTQYVQPLVRTLEFVVDDFDSMLRELEETRKQILILERKLAEQSVNADSETTKLNIAISTIDNDIEQVKEQIAGSTAIILRNENKLSELLSVPHK</sequence>
<protein>
    <recommendedName>
        <fullName evidence="2">TRAF3-interacting protein 1 C-terminal domain-containing protein</fullName>
    </recommendedName>
</protein>
<dbReference type="AlphaFoldDB" id="A0A6V7XTI6"/>
<dbReference type="OrthoDB" id="10258914at2759"/>
<comment type="caution">
    <text evidence="3">The sequence shown here is derived from an EMBL/GenBank/DDBJ whole genome shotgun (WGS) entry which is preliminary data.</text>
</comment>
<accession>A0A6V7XTI6</accession>
<dbReference type="InterPro" id="IPR041476">
    <property type="entry name" value="TRAF3IP1_C"/>
</dbReference>
<gene>
    <name evidence="3" type="ORF">MENT_LOCUS56245</name>
</gene>
<dbReference type="Pfam" id="PF17749">
    <property type="entry name" value="MIP-T3_C"/>
    <property type="match status" value="1"/>
</dbReference>
<keyword evidence="1" id="KW-0175">Coiled coil</keyword>
<dbReference type="Proteomes" id="UP000580250">
    <property type="component" value="Unassembled WGS sequence"/>
</dbReference>
<feature type="domain" description="TRAF3-interacting protein 1 C-terminal" evidence="2">
    <location>
        <begin position="63"/>
        <end position="178"/>
    </location>
</feature>
<reference evidence="3 4" key="1">
    <citation type="submission" date="2020-08" db="EMBL/GenBank/DDBJ databases">
        <authorList>
            <person name="Koutsovoulos G."/>
            <person name="Danchin GJ E."/>
        </authorList>
    </citation>
    <scope>NUCLEOTIDE SEQUENCE [LARGE SCALE GENOMIC DNA]</scope>
</reference>